<organism evidence="11 12">
    <name type="scientific">Sulfidibacter corallicola</name>
    <dbReference type="NCBI Taxonomy" id="2818388"/>
    <lineage>
        <taxon>Bacteria</taxon>
        <taxon>Pseudomonadati</taxon>
        <taxon>Acidobacteriota</taxon>
        <taxon>Holophagae</taxon>
        <taxon>Acanthopleuribacterales</taxon>
        <taxon>Acanthopleuribacteraceae</taxon>
        <taxon>Sulfidibacter</taxon>
    </lineage>
</organism>
<dbReference type="PANTHER" id="PTHR43065:SF10">
    <property type="entry name" value="PEROXIDE STRESS-ACTIVATED HISTIDINE KINASE MAK3"/>
    <property type="match status" value="1"/>
</dbReference>
<dbReference type="PROSITE" id="PS50109">
    <property type="entry name" value="HIS_KIN"/>
    <property type="match status" value="1"/>
</dbReference>
<comment type="catalytic activity">
    <reaction evidence="1">
        <text>ATP + protein L-histidine = ADP + protein N-phospho-L-histidine.</text>
        <dbReference type="EC" id="2.7.13.3"/>
    </reaction>
</comment>
<proteinExistence type="predicted"/>
<dbReference type="EC" id="2.7.13.3" evidence="2"/>
<dbReference type="SUPFAM" id="SSF55874">
    <property type="entry name" value="ATPase domain of HSP90 chaperone/DNA topoisomerase II/histidine kinase"/>
    <property type="match status" value="1"/>
</dbReference>
<dbReference type="AlphaFoldDB" id="A0A8A4TVA4"/>
<evidence type="ECO:0000256" key="5">
    <source>
        <dbReference type="ARBA" id="ARBA00022741"/>
    </source>
</evidence>
<dbReference type="GO" id="GO:0000155">
    <property type="term" value="F:phosphorelay sensor kinase activity"/>
    <property type="evidence" value="ECO:0007669"/>
    <property type="project" value="InterPro"/>
</dbReference>
<evidence type="ECO:0000256" key="1">
    <source>
        <dbReference type="ARBA" id="ARBA00000085"/>
    </source>
</evidence>
<keyword evidence="5" id="KW-0547">Nucleotide-binding</keyword>
<keyword evidence="4" id="KW-0808">Transferase</keyword>
<dbReference type="PRINTS" id="PR00344">
    <property type="entry name" value="BCTRLSENSOR"/>
</dbReference>
<dbReference type="InterPro" id="IPR004358">
    <property type="entry name" value="Sig_transdc_His_kin-like_C"/>
</dbReference>
<keyword evidence="9" id="KW-0472">Membrane</keyword>
<sequence length="415" mass="46801">MAFKEHLVSLSLMMGACLLFFQISQRGLSDPWIQLALDPEVNEVLSIAIQNQKKLSKYEPEREATYRAQFERTQGLLAHREVLLANRGAISRRYQRVLFVLFALSLCMIAGVQLWRQRNLRRRMLVLQHNLEKLAVGATDLEPVAPKRDLVTRIGRMIEEASQLMAKDRSRLKYLENLEGWRESSRRIAHEVRTPLTAIRLELRQLVRLAHGASDGDMRDRIEHKERSITEELARLSEFTDAFSSFAKTSAPKRKREDLTAFLGEFQDLYATAWSNLTLSSTLAVDTLLVDIDRRMTRQVLVNLANNSAKALDAASGTLTFDLRRDRESAILEIRDDGPGIPESIRDRLFEPYTTTKPVGEGMGLGLAISRKIMLDHDGDLELLGSGPEGTAFRLTFPLAAAPANPPESAAIHTD</sequence>
<keyword evidence="9" id="KW-0812">Transmembrane</keyword>
<keyword evidence="12" id="KW-1185">Reference proteome</keyword>
<keyword evidence="9" id="KW-1133">Transmembrane helix</keyword>
<dbReference type="InterPro" id="IPR003594">
    <property type="entry name" value="HATPase_dom"/>
</dbReference>
<evidence type="ECO:0000256" key="4">
    <source>
        <dbReference type="ARBA" id="ARBA00022679"/>
    </source>
</evidence>
<evidence type="ECO:0000256" key="6">
    <source>
        <dbReference type="ARBA" id="ARBA00022777"/>
    </source>
</evidence>
<dbReference type="Proteomes" id="UP000663929">
    <property type="component" value="Chromosome"/>
</dbReference>
<dbReference type="KEGG" id="scor:J3U87_15670"/>
<dbReference type="PROSITE" id="PS51257">
    <property type="entry name" value="PROKAR_LIPOPROTEIN"/>
    <property type="match status" value="1"/>
</dbReference>
<dbReference type="Gene3D" id="3.30.565.10">
    <property type="entry name" value="Histidine kinase-like ATPase, C-terminal domain"/>
    <property type="match status" value="1"/>
</dbReference>
<evidence type="ECO:0000256" key="8">
    <source>
        <dbReference type="ARBA" id="ARBA00023012"/>
    </source>
</evidence>
<dbReference type="InterPro" id="IPR036097">
    <property type="entry name" value="HisK_dim/P_sf"/>
</dbReference>
<evidence type="ECO:0000313" key="11">
    <source>
        <dbReference type="EMBL" id="QTD53886.1"/>
    </source>
</evidence>
<keyword evidence="8" id="KW-0902">Two-component regulatory system</keyword>
<evidence type="ECO:0000256" key="7">
    <source>
        <dbReference type="ARBA" id="ARBA00022840"/>
    </source>
</evidence>
<name>A0A8A4TVA4_SULCO</name>
<reference evidence="11" key="1">
    <citation type="submission" date="2021-03" db="EMBL/GenBank/DDBJ databases">
        <title>Acanthopleuribacteraceae sp. M133.</title>
        <authorList>
            <person name="Wang G."/>
        </authorList>
    </citation>
    <scope>NUCLEOTIDE SEQUENCE</scope>
    <source>
        <strain evidence="11">M133</strain>
    </source>
</reference>
<keyword evidence="7" id="KW-0067">ATP-binding</keyword>
<dbReference type="GO" id="GO:0005524">
    <property type="term" value="F:ATP binding"/>
    <property type="evidence" value="ECO:0007669"/>
    <property type="project" value="UniProtKB-KW"/>
</dbReference>
<keyword evidence="3" id="KW-0597">Phosphoprotein</keyword>
<evidence type="ECO:0000313" key="12">
    <source>
        <dbReference type="Proteomes" id="UP000663929"/>
    </source>
</evidence>
<keyword evidence="6" id="KW-0418">Kinase</keyword>
<dbReference type="RefSeq" id="WP_237383986.1">
    <property type="nucleotide sequence ID" value="NZ_CP071793.1"/>
</dbReference>
<evidence type="ECO:0000256" key="2">
    <source>
        <dbReference type="ARBA" id="ARBA00012438"/>
    </source>
</evidence>
<dbReference type="PANTHER" id="PTHR43065">
    <property type="entry name" value="SENSOR HISTIDINE KINASE"/>
    <property type="match status" value="1"/>
</dbReference>
<accession>A0A8A4TVA4</accession>
<evidence type="ECO:0000256" key="3">
    <source>
        <dbReference type="ARBA" id="ARBA00022553"/>
    </source>
</evidence>
<feature type="transmembrane region" description="Helical" evidence="9">
    <location>
        <begin position="97"/>
        <end position="115"/>
    </location>
</feature>
<feature type="domain" description="Histidine kinase" evidence="10">
    <location>
        <begin position="187"/>
        <end position="401"/>
    </location>
</feature>
<evidence type="ECO:0000256" key="9">
    <source>
        <dbReference type="SAM" id="Phobius"/>
    </source>
</evidence>
<protein>
    <recommendedName>
        <fullName evidence="2">histidine kinase</fullName>
        <ecNumber evidence="2">2.7.13.3</ecNumber>
    </recommendedName>
</protein>
<dbReference type="InterPro" id="IPR036890">
    <property type="entry name" value="HATPase_C_sf"/>
</dbReference>
<dbReference type="Pfam" id="PF02518">
    <property type="entry name" value="HATPase_c"/>
    <property type="match status" value="1"/>
</dbReference>
<dbReference type="Gene3D" id="1.10.287.130">
    <property type="match status" value="1"/>
</dbReference>
<dbReference type="SUPFAM" id="SSF47384">
    <property type="entry name" value="Homodimeric domain of signal transducing histidine kinase"/>
    <property type="match status" value="1"/>
</dbReference>
<gene>
    <name evidence="11" type="ORF">J3U87_15670</name>
</gene>
<evidence type="ECO:0000259" key="10">
    <source>
        <dbReference type="PROSITE" id="PS50109"/>
    </source>
</evidence>
<dbReference type="InterPro" id="IPR005467">
    <property type="entry name" value="His_kinase_dom"/>
</dbReference>
<dbReference type="SMART" id="SM00387">
    <property type="entry name" value="HATPase_c"/>
    <property type="match status" value="1"/>
</dbReference>
<dbReference type="EMBL" id="CP071793">
    <property type="protein sequence ID" value="QTD53886.1"/>
    <property type="molecule type" value="Genomic_DNA"/>
</dbReference>